<protein>
    <submittedName>
        <fullName evidence="3">Polyisoprenoid-binding protein</fullName>
    </submittedName>
</protein>
<dbReference type="EMBL" id="PQVH01000008">
    <property type="protein sequence ID" value="TFW71584.1"/>
    <property type="molecule type" value="Genomic_DNA"/>
</dbReference>
<dbReference type="Proteomes" id="UP000297706">
    <property type="component" value="Unassembled WGS sequence"/>
</dbReference>
<keyword evidence="4" id="KW-1185">Reference proteome</keyword>
<evidence type="ECO:0000313" key="4">
    <source>
        <dbReference type="Proteomes" id="UP000297706"/>
    </source>
</evidence>
<dbReference type="OrthoDB" id="1247465at2"/>
<dbReference type="PANTHER" id="PTHR34406">
    <property type="entry name" value="PROTEIN YCEI"/>
    <property type="match status" value="1"/>
</dbReference>
<dbReference type="Pfam" id="PF04264">
    <property type="entry name" value="YceI"/>
    <property type="match status" value="1"/>
</dbReference>
<organism evidence="3 4">
    <name type="scientific">Methylotenera oryzisoli</name>
    <dbReference type="NCBI Taxonomy" id="2080758"/>
    <lineage>
        <taxon>Bacteria</taxon>
        <taxon>Pseudomonadati</taxon>
        <taxon>Pseudomonadota</taxon>
        <taxon>Betaproteobacteria</taxon>
        <taxon>Nitrosomonadales</taxon>
        <taxon>Methylophilaceae</taxon>
        <taxon>Methylotenera</taxon>
    </lineage>
</organism>
<evidence type="ECO:0000256" key="1">
    <source>
        <dbReference type="SAM" id="SignalP"/>
    </source>
</evidence>
<comment type="caution">
    <text evidence="3">The sequence shown here is derived from an EMBL/GenBank/DDBJ whole genome shotgun (WGS) entry which is preliminary data.</text>
</comment>
<gene>
    <name evidence="3" type="ORF">C3Y98_05670</name>
</gene>
<name>A0A4Y9VRJ7_9PROT</name>
<feature type="chain" id="PRO_5021204618" evidence="1">
    <location>
        <begin position="22"/>
        <end position="187"/>
    </location>
</feature>
<dbReference type="InterPro" id="IPR036761">
    <property type="entry name" value="TTHA0802/YceI-like_sf"/>
</dbReference>
<dbReference type="PANTHER" id="PTHR34406:SF1">
    <property type="entry name" value="PROTEIN YCEI"/>
    <property type="match status" value="1"/>
</dbReference>
<sequence>MNIKVWASVIGGLMLASGAQATEFTSIQNDKSSLHFVYKQMGVPVDGSFNKFNAQLAFDPSKPANAKVDFELNLASIDAGSDEANDEVSGKSWFNTKVYPKATFASTAVKQLAANRYEVSGKMTIKGRTQMITAPFTFTPQGNTAKVDGSFVLKRSEFAIGEGMWADFGTVANEIQINFHFLANASK</sequence>
<dbReference type="Gene3D" id="2.40.128.110">
    <property type="entry name" value="Lipid/polyisoprenoid-binding, YceI-like"/>
    <property type="match status" value="1"/>
</dbReference>
<reference evidence="3 4" key="1">
    <citation type="submission" date="2018-02" db="EMBL/GenBank/DDBJ databases">
        <title>A novel lanthanide dependent methylotroph, Methylotenera sp. La3113.</title>
        <authorList>
            <person name="Lv H."/>
            <person name="Tani A."/>
        </authorList>
    </citation>
    <scope>NUCLEOTIDE SEQUENCE [LARGE SCALE GENOMIC DNA]</scope>
    <source>
        <strain evidence="3 4">La3113</strain>
    </source>
</reference>
<accession>A0A4Y9VRJ7</accession>
<keyword evidence="1" id="KW-0732">Signal</keyword>
<feature type="signal peptide" evidence="1">
    <location>
        <begin position="1"/>
        <end position="21"/>
    </location>
</feature>
<dbReference type="RefSeq" id="WP_135277127.1">
    <property type="nucleotide sequence ID" value="NZ_PQVH01000008.1"/>
</dbReference>
<dbReference type="SMART" id="SM00867">
    <property type="entry name" value="YceI"/>
    <property type="match status" value="1"/>
</dbReference>
<dbReference type="AlphaFoldDB" id="A0A4Y9VRJ7"/>
<feature type="domain" description="Lipid/polyisoprenoid-binding YceI-like" evidence="2">
    <location>
        <begin position="24"/>
        <end position="184"/>
    </location>
</feature>
<dbReference type="SUPFAM" id="SSF101874">
    <property type="entry name" value="YceI-like"/>
    <property type="match status" value="1"/>
</dbReference>
<evidence type="ECO:0000313" key="3">
    <source>
        <dbReference type="EMBL" id="TFW71584.1"/>
    </source>
</evidence>
<evidence type="ECO:0000259" key="2">
    <source>
        <dbReference type="SMART" id="SM00867"/>
    </source>
</evidence>
<proteinExistence type="predicted"/>
<dbReference type="InterPro" id="IPR007372">
    <property type="entry name" value="Lipid/polyisoprenoid-bd_YceI"/>
</dbReference>